<dbReference type="SUPFAM" id="SSF55874">
    <property type="entry name" value="ATPase domain of HSP90 chaperone/DNA topoisomerase II/histidine kinase"/>
    <property type="match status" value="1"/>
</dbReference>
<evidence type="ECO:0000313" key="10">
    <source>
        <dbReference type="EMBL" id="MBD2198204.1"/>
    </source>
</evidence>
<evidence type="ECO:0000259" key="8">
    <source>
        <dbReference type="PROSITE" id="PS50109"/>
    </source>
</evidence>
<dbReference type="Gene3D" id="3.40.50.2300">
    <property type="match status" value="1"/>
</dbReference>
<evidence type="ECO:0000256" key="3">
    <source>
        <dbReference type="ARBA" id="ARBA00022553"/>
    </source>
</evidence>
<comment type="catalytic activity">
    <reaction evidence="1">
        <text>ATP + protein L-histidine = ADP + protein N-phospho-L-histidine.</text>
        <dbReference type="EC" id="2.7.13.3"/>
    </reaction>
</comment>
<evidence type="ECO:0000256" key="7">
    <source>
        <dbReference type="SAM" id="Coils"/>
    </source>
</evidence>
<dbReference type="PANTHER" id="PTHR43547:SF2">
    <property type="entry name" value="HYBRID SIGNAL TRANSDUCTION HISTIDINE KINASE C"/>
    <property type="match status" value="1"/>
</dbReference>
<dbReference type="InterPro" id="IPR004358">
    <property type="entry name" value="Sig_transdc_His_kin-like_C"/>
</dbReference>
<dbReference type="Gene3D" id="3.30.565.10">
    <property type="entry name" value="Histidine kinase-like ATPase, C-terminal domain"/>
    <property type="match status" value="1"/>
</dbReference>
<dbReference type="SUPFAM" id="SSF47384">
    <property type="entry name" value="Homodimeric domain of signal transducing histidine kinase"/>
    <property type="match status" value="1"/>
</dbReference>
<evidence type="ECO:0000256" key="1">
    <source>
        <dbReference type="ARBA" id="ARBA00000085"/>
    </source>
</evidence>
<evidence type="ECO:0000256" key="5">
    <source>
        <dbReference type="ARBA" id="ARBA00023012"/>
    </source>
</evidence>
<evidence type="ECO:0000256" key="6">
    <source>
        <dbReference type="PROSITE-ProRule" id="PRU00169"/>
    </source>
</evidence>
<feature type="coiled-coil region" evidence="7">
    <location>
        <begin position="126"/>
        <end position="160"/>
    </location>
</feature>
<dbReference type="InterPro" id="IPR036890">
    <property type="entry name" value="HATPase_C_sf"/>
</dbReference>
<dbReference type="InterPro" id="IPR003661">
    <property type="entry name" value="HisK_dim/P_dom"/>
</dbReference>
<proteinExistence type="predicted"/>
<dbReference type="InterPro" id="IPR036097">
    <property type="entry name" value="HisK_dim/P_sf"/>
</dbReference>
<dbReference type="PROSITE" id="PS50109">
    <property type="entry name" value="HIS_KIN"/>
    <property type="match status" value="1"/>
</dbReference>
<keyword evidence="4" id="KW-0418">Kinase</keyword>
<name>A0ABR8AEM1_9CYAN</name>
<dbReference type="EMBL" id="JACJQH010000038">
    <property type="protein sequence ID" value="MBD2198204.1"/>
    <property type="molecule type" value="Genomic_DNA"/>
</dbReference>
<sequence length="435" mass="48758">MSNSKTNSILIVDDNNNNIRVLFEILHNSGFQVSVVKSGEMALEKVPSIQPDLILLDVMMPGIDGFETCSRLKANKNTKDIPIIFMTALTELENKIKGLQLGAVDYITKPIHVEEVLARVNVHLSLINTQNNLLEEISERRQAEAKLQQTLTELKQTQTQLIQSEKMSSLGQMVAGIAHEINNPINFIYGNINYVNEYTNNLLTIINIYQRIYPEYHPELAAIAEAIDLEFIVDDLQRLLLSMKIGAERISNIVLSLRNFSRMDEAEFKAVDIHQGIESTLMILQYRLNDKPEHLAIEVIRDYGKLPLVECYAGQLNQVFMNILLNAIDALEANNNQPESQQIKANSQQIKIRTFLDNSQQITIAIADNGLGIPEEVKNRIFDPFFTTKAVGQGTGLGLAISYQIITQKHGGTLECNSTPGEGSEFIIKIPVQQS</sequence>
<keyword evidence="5" id="KW-0902">Two-component regulatory system</keyword>
<dbReference type="EC" id="2.7.13.3" evidence="2"/>
<accession>A0ABR8AEM1</accession>
<dbReference type="SMART" id="SM00387">
    <property type="entry name" value="HATPase_c"/>
    <property type="match status" value="1"/>
</dbReference>
<evidence type="ECO:0000256" key="4">
    <source>
        <dbReference type="ARBA" id="ARBA00022777"/>
    </source>
</evidence>
<feature type="domain" description="Histidine kinase" evidence="8">
    <location>
        <begin position="176"/>
        <end position="434"/>
    </location>
</feature>
<evidence type="ECO:0000256" key="2">
    <source>
        <dbReference type="ARBA" id="ARBA00012438"/>
    </source>
</evidence>
<comment type="caution">
    <text evidence="10">The sequence shown here is derived from an EMBL/GenBank/DDBJ whole genome shotgun (WGS) entry which is preliminary data.</text>
</comment>
<dbReference type="PROSITE" id="PS50110">
    <property type="entry name" value="RESPONSE_REGULATORY"/>
    <property type="match status" value="1"/>
</dbReference>
<dbReference type="Gene3D" id="1.10.287.130">
    <property type="match status" value="1"/>
</dbReference>
<keyword evidence="7" id="KW-0175">Coiled coil</keyword>
<dbReference type="SMART" id="SM00448">
    <property type="entry name" value="REC"/>
    <property type="match status" value="1"/>
</dbReference>
<feature type="domain" description="Response regulatory" evidence="9">
    <location>
        <begin position="8"/>
        <end position="124"/>
    </location>
</feature>
<dbReference type="Pfam" id="PF02518">
    <property type="entry name" value="HATPase_c"/>
    <property type="match status" value="1"/>
</dbReference>
<feature type="modified residue" description="4-aspartylphosphate" evidence="6">
    <location>
        <position position="57"/>
    </location>
</feature>
<organism evidence="10 11">
    <name type="scientific">Calothrix parietina FACHB-288</name>
    <dbReference type="NCBI Taxonomy" id="2692896"/>
    <lineage>
        <taxon>Bacteria</taxon>
        <taxon>Bacillati</taxon>
        <taxon>Cyanobacteriota</taxon>
        <taxon>Cyanophyceae</taxon>
        <taxon>Nostocales</taxon>
        <taxon>Calotrichaceae</taxon>
        <taxon>Calothrix</taxon>
    </lineage>
</organism>
<keyword evidence="3 6" id="KW-0597">Phosphoprotein</keyword>
<dbReference type="InterPro" id="IPR005467">
    <property type="entry name" value="His_kinase_dom"/>
</dbReference>
<dbReference type="CDD" id="cd19920">
    <property type="entry name" value="REC_PA4781-like"/>
    <property type="match status" value="1"/>
</dbReference>
<protein>
    <recommendedName>
        <fullName evidence="2">histidine kinase</fullName>
        <ecNumber evidence="2">2.7.13.3</ecNumber>
    </recommendedName>
</protein>
<dbReference type="PANTHER" id="PTHR43547">
    <property type="entry name" value="TWO-COMPONENT HISTIDINE KINASE"/>
    <property type="match status" value="1"/>
</dbReference>
<evidence type="ECO:0000313" key="11">
    <source>
        <dbReference type="Proteomes" id="UP000658514"/>
    </source>
</evidence>
<dbReference type="Pfam" id="PF00072">
    <property type="entry name" value="Response_reg"/>
    <property type="match status" value="1"/>
</dbReference>
<dbReference type="InterPro" id="IPR001789">
    <property type="entry name" value="Sig_transdc_resp-reg_receiver"/>
</dbReference>
<dbReference type="PRINTS" id="PR00344">
    <property type="entry name" value="BCTRLSENSOR"/>
</dbReference>
<dbReference type="RefSeq" id="WP_190545701.1">
    <property type="nucleotide sequence ID" value="NZ_CAWPNO010000071.1"/>
</dbReference>
<dbReference type="SUPFAM" id="SSF52172">
    <property type="entry name" value="CheY-like"/>
    <property type="match status" value="1"/>
</dbReference>
<gene>
    <name evidence="10" type="ORF">H6G24_22305</name>
</gene>
<reference evidence="10 11" key="1">
    <citation type="journal article" date="2020" name="ISME J.">
        <title>Comparative genomics reveals insights into cyanobacterial evolution and habitat adaptation.</title>
        <authorList>
            <person name="Chen M.Y."/>
            <person name="Teng W.K."/>
            <person name="Zhao L."/>
            <person name="Hu C.X."/>
            <person name="Zhou Y.K."/>
            <person name="Han B.P."/>
            <person name="Song L.R."/>
            <person name="Shu W.S."/>
        </authorList>
    </citation>
    <scope>NUCLEOTIDE SEQUENCE [LARGE SCALE GENOMIC DNA]</scope>
    <source>
        <strain evidence="10 11">FACHB-288</strain>
    </source>
</reference>
<dbReference type="Proteomes" id="UP000658514">
    <property type="component" value="Unassembled WGS sequence"/>
</dbReference>
<dbReference type="SMART" id="SM00388">
    <property type="entry name" value="HisKA"/>
    <property type="match status" value="1"/>
</dbReference>
<dbReference type="InterPro" id="IPR003594">
    <property type="entry name" value="HATPase_dom"/>
</dbReference>
<dbReference type="InterPro" id="IPR011006">
    <property type="entry name" value="CheY-like_superfamily"/>
</dbReference>
<keyword evidence="4" id="KW-0808">Transferase</keyword>
<evidence type="ECO:0000259" key="9">
    <source>
        <dbReference type="PROSITE" id="PS50110"/>
    </source>
</evidence>
<dbReference type="CDD" id="cd00082">
    <property type="entry name" value="HisKA"/>
    <property type="match status" value="1"/>
</dbReference>
<keyword evidence="11" id="KW-1185">Reference proteome</keyword>